<keyword evidence="1" id="KW-0677">Repeat</keyword>
<organism evidence="3 4">
    <name type="scientific">Cannabis sativa</name>
    <name type="common">Hemp</name>
    <name type="synonym">Marijuana</name>
    <dbReference type="NCBI Taxonomy" id="3483"/>
    <lineage>
        <taxon>Eukaryota</taxon>
        <taxon>Viridiplantae</taxon>
        <taxon>Streptophyta</taxon>
        <taxon>Embryophyta</taxon>
        <taxon>Tracheophyta</taxon>
        <taxon>Spermatophyta</taxon>
        <taxon>Magnoliopsida</taxon>
        <taxon>eudicotyledons</taxon>
        <taxon>Gunneridae</taxon>
        <taxon>Pentapetalae</taxon>
        <taxon>rosids</taxon>
        <taxon>fabids</taxon>
        <taxon>Rosales</taxon>
        <taxon>Cannabaceae</taxon>
        <taxon>Cannabis</taxon>
    </lineage>
</organism>
<evidence type="ECO:0000256" key="1">
    <source>
        <dbReference type="ARBA" id="ARBA00022737"/>
    </source>
</evidence>
<feature type="domain" description="DC1" evidence="2">
    <location>
        <begin position="220"/>
        <end position="269"/>
    </location>
</feature>
<comment type="caution">
    <text evidence="3">The sequence shown here is derived from an EMBL/GenBank/DDBJ whole genome shotgun (WGS) entry which is preliminary data.</text>
</comment>
<feature type="domain" description="DC1" evidence="2">
    <location>
        <begin position="41"/>
        <end position="90"/>
    </location>
</feature>
<accession>A0A7J6ETD3</accession>
<name>A0A7J6ETD3_CANSA</name>
<dbReference type="InterPro" id="IPR053192">
    <property type="entry name" value="Vacuole_Formation_Reg"/>
</dbReference>
<evidence type="ECO:0000313" key="3">
    <source>
        <dbReference type="EMBL" id="KAF4361671.1"/>
    </source>
</evidence>
<dbReference type="Pfam" id="PF03107">
    <property type="entry name" value="C1_2"/>
    <property type="match status" value="2"/>
</dbReference>
<evidence type="ECO:0000259" key="2">
    <source>
        <dbReference type="Pfam" id="PF03107"/>
    </source>
</evidence>
<proteinExistence type="predicted"/>
<keyword evidence="4" id="KW-1185">Reference proteome</keyword>
<dbReference type="AlphaFoldDB" id="A0A7J6ETD3"/>
<dbReference type="PANTHER" id="PTHR32410">
    <property type="entry name" value="CYSTEINE/HISTIDINE-RICH C1 DOMAIN FAMILY PROTEIN"/>
    <property type="match status" value="1"/>
</dbReference>
<dbReference type="InterPro" id="IPR004146">
    <property type="entry name" value="DC1"/>
</dbReference>
<dbReference type="PANTHER" id="PTHR32410:SF216">
    <property type="entry name" value="PHORBOL-ESTER_DAG-TYPE DOMAIN-CONTAINING PROTEIN"/>
    <property type="match status" value="1"/>
</dbReference>
<dbReference type="EMBL" id="JAATIQ010000326">
    <property type="protein sequence ID" value="KAF4361671.1"/>
    <property type="molecule type" value="Genomic_DNA"/>
</dbReference>
<gene>
    <name evidence="3" type="ORF">G4B88_015294</name>
</gene>
<dbReference type="SUPFAM" id="SSF57889">
    <property type="entry name" value="Cysteine-rich domain"/>
    <property type="match status" value="2"/>
</dbReference>
<evidence type="ECO:0000313" key="4">
    <source>
        <dbReference type="Proteomes" id="UP000583929"/>
    </source>
</evidence>
<protein>
    <recommendedName>
        <fullName evidence="2">DC1 domain-containing protein</fullName>
    </recommendedName>
</protein>
<dbReference type="Proteomes" id="UP000583929">
    <property type="component" value="Unassembled WGS sequence"/>
</dbReference>
<sequence>MSCGLCNCLILKCQKYYYCFGCDYHIHKRCAKLPQYINNSLHDIHPLTLIRKRSSFDESIICCFYCEKPLGDHEYAYTCNLCAFYVHITCGSIPLPTITCNGHEDHHIVQFSCHQNPMILVELGGANKDVLGECANLCTIVKCQIHDHSLSLVENASSNSVHCDACLKSYDELSDNDDSSILAKSHEVQQTQSFFFRCMECSYNLHFLCGPLPYIIKYEYHIHSLILIDSIMDEDFDKYYCDACEEERNPEFRVYTCVECKYTAHIHCMIDEVIKGDTNGVELLSLGENRWKLGEDMDKAEDQTLIEGLTIGDIIDALSEEEKKKLLQPLDFISNKRYYNYYRNLNSKFDDLDSIENFDNYKDFFQSDYDYSNFRMEVLYYTAVEGLKIDDQYLRQEVVAVDGKYLVPNTLAPIFKTFLLKYGDDCNSSTSSTGLKSVASTLLSIVIDRMCKTKVEDVTMDDFKEWIFYLRGIGEISGFRVNQFLLVLLEKSMDAYLGYMAIRCEKQIPEKLDMKIEALEAELDKCKKMREQIPTIMSQKSSSIQHFISQASKLKHNTVGDEWF</sequence>
<reference evidence="3 4" key="1">
    <citation type="journal article" date="2020" name="bioRxiv">
        <title>Sequence and annotation of 42 cannabis genomes reveals extensive copy number variation in cannabinoid synthesis and pathogen resistance genes.</title>
        <authorList>
            <person name="Mckernan K.J."/>
            <person name="Helbert Y."/>
            <person name="Kane L.T."/>
            <person name="Ebling H."/>
            <person name="Zhang L."/>
            <person name="Liu B."/>
            <person name="Eaton Z."/>
            <person name="Mclaughlin S."/>
            <person name="Kingan S."/>
            <person name="Baybayan P."/>
            <person name="Concepcion G."/>
            <person name="Jordan M."/>
            <person name="Riva A."/>
            <person name="Barbazuk W."/>
            <person name="Harkins T."/>
        </authorList>
    </citation>
    <scope>NUCLEOTIDE SEQUENCE [LARGE SCALE GENOMIC DNA]</scope>
    <source>
        <strain evidence="4">cv. Jamaican Lion 4</strain>
        <tissue evidence="3">Leaf</tissue>
    </source>
</reference>
<dbReference type="InterPro" id="IPR046349">
    <property type="entry name" value="C1-like_sf"/>
</dbReference>